<dbReference type="GO" id="GO:0006865">
    <property type="term" value="P:amino acid transport"/>
    <property type="evidence" value="ECO:0007669"/>
    <property type="project" value="UniProtKB-KW"/>
</dbReference>
<dbReference type="AlphaFoldDB" id="A0A1G6U4X9"/>
<evidence type="ECO:0000256" key="6">
    <source>
        <dbReference type="ARBA" id="ARBA00022989"/>
    </source>
</evidence>
<accession>A0A1G6U4X9</accession>
<comment type="subcellular location">
    <subcellularLocation>
        <location evidence="1">Cell membrane</location>
        <topology evidence="1">Multi-pass membrane protein</topology>
    </subcellularLocation>
</comment>
<evidence type="ECO:0000313" key="11">
    <source>
        <dbReference type="Proteomes" id="UP000198908"/>
    </source>
</evidence>
<keyword evidence="7 9" id="KW-0472">Membrane</keyword>
<feature type="transmembrane region" description="Helical" evidence="9">
    <location>
        <begin position="60"/>
        <end position="83"/>
    </location>
</feature>
<evidence type="ECO:0000256" key="4">
    <source>
        <dbReference type="ARBA" id="ARBA00022692"/>
    </source>
</evidence>
<keyword evidence="4 9" id="KW-0812">Transmembrane</keyword>
<protein>
    <submittedName>
        <fullName evidence="10">Amino acid/amide ABC transporter membrane protein 1, HAAT family</fullName>
    </submittedName>
</protein>
<reference evidence="11" key="1">
    <citation type="submission" date="2016-09" db="EMBL/GenBank/DDBJ databases">
        <authorList>
            <person name="Varghese N."/>
            <person name="Submissions S."/>
        </authorList>
    </citation>
    <scope>NUCLEOTIDE SEQUENCE [LARGE SCALE GENOMIC DNA]</scope>
    <source>
        <strain evidence="11">TNe-862</strain>
    </source>
</reference>
<gene>
    <name evidence="10" type="ORF">SAMN05421548_11878</name>
</gene>
<dbReference type="PANTHER" id="PTHR11795:SF450">
    <property type="entry name" value="ABC TRANSPORTER PERMEASE PROTEIN"/>
    <property type="match status" value="1"/>
</dbReference>
<feature type="transmembrane region" description="Helical" evidence="9">
    <location>
        <begin position="253"/>
        <end position="276"/>
    </location>
</feature>
<feature type="transmembrane region" description="Helical" evidence="9">
    <location>
        <begin position="125"/>
        <end position="143"/>
    </location>
</feature>
<keyword evidence="3" id="KW-1003">Cell membrane</keyword>
<dbReference type="Pfam" id="PF02653">
    <property type="entry name" value="BPD_transp_2"/>
    <property type="match status" value="1"/>
</dbReference>
<keyword evidence="11" id="KW-1185">Reference proteome</keyword>
<feature type="transmembrane region" description="Helical" evidence="9">
    <location>
        <begin position="199"/>
        <end position="221"/>
    </location>
</feature>
<dbReference type="CDD" id="cd06582">
    <property type="entry name" value="TM_PBP1_LivH_like"/>
    <property type="match status" value="1"/>
</dbReference>
<evidence type="ECO:0000256" key="7">
    <source>
        <dbReference type="ARBA" id="ARBA00023136"/>
    </source>
</evidence>
<dbReference type="EMBL" id="FMYQ01000018">
    <property type="protein sequence ID" value="SDD36482.1"/>
    <property type="molecule type" value="Genomic_DNA"/>
</dbReference>
<sequence length="351" mass="37038">MDLSIAAILAQDGITTGAIYALLALALVLVFSVTRVIFIPQGEFVSYGALTLAALQSQKFPATCWLLVALGAACFVVETAGLVRHAERRRHAARTLVALAGKYLLFPIALYAITRGVASQQLPMVVQIALTLAIVVPMGPFIYRLAYQPIAEATTLLLLIVAVAVHFAMVGLGLVMFGAEGSRTNAFSDATFNIGSLSISGQSLWVIGTAAVLIVALYLYFDRTISGKALRATSVNRLGARLVGIGTTQAGRLAFTLAAGLGALCGILVSPLTTIYYDSGFLIGLKGFVGAIIGGLVSYPLAAAGSVFVGLLESYSSFWASSYKEVIVFTLIIPVLLWRSLSTPHAEEEEE</sequence>
<dbReference type="OrthoDB" id="5293349at2"/>
<evidence type="ECO:0000256" key="2">
    <source>
        <dbReference type="ARBA" id="ARBA00022448"/>
    </source>
</evidence>
<dbReference type="PANTHER" id="PTHR11795">
    <property type="entry name" value="BRANCHED-CHAIN AMINO ACID TRANSPORT SYSTEM PERMEASE PROTEIN LIVH"/>
    <property type="match status" value="1"/>
</dbReference>
<evidence type="ECO:0000256" key="8">
    <source>
        <dbReference type="ARBA" id="ARBA00037998"/>
    </source>
</evidence>
<dbReference type="Proteomes" id="UP000198908">
    <property type="component" value="Unassembled WGS sequence"/>
</dbReference>
<evidence type="ECO:0000256" key="1">
    <source>
        <dbReference type="ARBA" id="ARBA00004651"/>
    </source>
</evidence>
<evidence type="ECO:0000256" key="3">
    <source>
        <dbReference type="ARBA" id="ARBA00022475"/>
    </source>
</evidence>
<dbReference type="InterPro" id="IPR001851">
    <property type="entry name" value="ABC_transp_permease"/>
</dbReference>
<feature type="transmembrane region" description="Helical" evidence="9">
    <location>
        <begin position="95"/>
        <end position="113"/>
    </location>
</feature>
<evidence type="ECO:0000256" key="5">
    <source>
        <dbReference type="ARBA" id="ARBA00022970"/>
    </source>
</evidence>
<dbReference type="GO" id="GO:0022857">
    <property type="term" value="F:transmembrane transporter activity"/>
    <property type="evidence" value="ECO:0007669"/>
    <property type="project" value="InterPro"/>
</dbReference>
<feature type="transmembrane region" description="Helical" evidence="9">
    <location>
        <begin position="323"/>
        <end position="341"/>
    </location>
</feature>
<dbReference type="STRING" id="416944.SAMN05421548_11878"/>
<feature type="transmembrane region" description="Helical" evidence="9">
    <location>
        <begin position="288"/>
        <end position="311"/>
    </location>
</feature>
<organism evidence="10 11">
    <name type="scientific">Paraburkholderia lycopersici</name>
    <dbReference type="NCBI Taxonomy" id="416944"/>
    <lineage>
        <taxon>Bacteria</taxon>
        <taxon>Pseudomonadati</taxon>
        <taxon>Pseudomonadota</taxon>
        <taxon>Betaproteobacteria</taxon>
        <taxon>Burkholderiales</taxon>
        <taxon>Burkholderiaceae</taxon>
        <taxon>Paraburkholderia</taxon>
    </lineage>
</organism>
<evidence type="ECO:0000256" key="9">
    <source>
        <dbReference type="SAM" id="Phobius"/>
    </source>
</evidence>
<feature type="transmembrane region" description="Helical" evidence="9">
    <location>
        <begin position="155"/>
        <end position="179"/>
    </location>
</feature>
<keyword evidence="6 9" id="KW-1133">Transmembrane helix</keyword>
<evidence type="ECO:0000313" key="10">
    <source>
        <dbReference type="EMBL" id="SDD36482.1"/>
    </source>
</evidence>
<keyword evidence="2" id="KW-0813">Transport</keyword>
<comment type="similarity">
    <text evidence="8">Belongs to the binding-protein-dependent transport system permease family. LivHM subfamily.</text>
</comment>
<feature type="transmembrane region" description="Helical" evidence="9">
    <location>
        <begin position="20"/>
        <end position="40"/>
    </location>
</feature>
<keyword evidence="5" id="KW-0029">Amino-acid transport</keyword>
<proteinExistence type="inferred from homology"/>
<name>A0A1G6U4X9_9BURK</name>
<dbReference type="RefSeq" id="WP_091999893.1">
    <property type="nucleotide sequence ID" value="NZ_FMYQ01000018.1"/>
</dbReference>
<dbReference type="InterPro" id="IPR052157">
    <property type="entry name" value="BCAA_transport_permease"/>
</dbReference>
<dbReference type="GO" id="GO:0005886">
    <property type="term" value="C:plasma membrane"/>
    <property type="evidence" value="ECO:0007669"/>
    <property type="project" value="UniProtKB-SubCell"/>
</dbReference>